<evidence type="ECO:0000313" key="2">
    <source>
        <dbReference type="EMBL" id="GCD08727.1"/>
    </source>
</evidence>
<protein>
    <recommendedName>
        <fullName evidence="1">SipL SPOCS domain-containing protein</fullName>
    </recommendedName>
</protein>
<dbReference type="AlphaFoldDB" id="A0A401UGN6"/>
<evidence type="ECO:0000313" key="3">
    <source>
        <dbReference type="Proteomes" id="UP000287872"/>
    </source>
</evidence>
<gene>
    <name evidence="2" type="ORF">Ctaglu_03500</name>
</gene>
<sequence length="162" mass="18426">MISKDNIFLEPIKLLNYSELDYSKKAQFFTDFNVEKSICVPTNNGKAFIICDSIACINISDCKVVDTIKGTSLEGQHLSSKKLLIMGTVTFTVYFYIPYIPDYLFDVDEEAPFSVFIIVPEGTREDGILKLKYMIEDVTAILLSDNMLFFNASIFMQYSENS</sequence>
<dbReference type="Pfam" id="PF12673">
    <property type="entry name" value="SipL"/>
    <property type="match status" value="1"/>
</dbReference>
<dbReference type="OrthoDB" id="1757043at2"/>
<organism evidence="2 3">
    <name type="scientific">Clostridium tagluense</name>
    <dbReference type="NCBI Taxonomy" id="360422"/>
    <lineage>
        <taxon>Bacteria</taxon>
        <taxon>Bacillati</taxon>
        <taxon>Bacillota</taxon>
        <taxon>Clostridia</taxon>
        <taxon>Eubacteriales</taxon>
        <taxon>Clostridiaceae</taxon>
        <taxon>Clostridium</taxon>
    </lineage>
</organism>
<dbReference type="Proteomes" id="UP000287872">
    <property type="component" value="Unassembled WGS sequence"/>
</dbReference>
<comment type="caution">
    <text evidence="2">The sequence shown here is derived from an EMBL/GenBank/DDBJ whole genome shotgun (WGS) entry which is preliminary data.</text>
</comment>
<keyword evidence="3" id="KW-1185">Reference proteome</keyword>
<proteinExistence type="predicted"/>
<evidence type="ECO:0000259" key="1">
    <source>
        <dbReference type="Pfam" id="PF12673"/>
    </source>
</evidence>
<name>A0A401UGN6_9CLOT</name>
<feature type="domain" description="SipL SPOCS" evidence="1">
    <location>
        <begin position="50"/>
        <end position="140"/>
    </location>
</feature>
<reference evidence="2 3" key="1">
    <citation type="submission" date="2018-11" db="EMBL/GenBank/DDBJ databases">
        <title>Genome sequencing and assembly of Clostridium tagluense strain A121.</title>
        <authorList>
            <person name="Murakami T."/>
            <person name="Segawa T."/>
            <person name="Shcherbakova V.A."/>
            <person name="Mori H."/>
            <person name="Yoshimura Y."/>
        </authorList>
    </citation>
    <scope>NUCLEOTIDE SEQUENCE [LARGE SCALE GENOMIC DNA]</scope>
    <source>
        <strain evidence="2 3">A121</strain>
    </source>
</reference>
<dbReference type="InterPro" id="IPR024300">
    <property type="entry name" value="SipL_SPOCS_dom"/>
</dbReference>
<dbReference type="EMBL" id="BHYK01000002">
    <property type="protein sequence ID" value="GCD08727.1"/>
    <property type="molecule type" value="Genomic_DNA"/>
</dbReference>
<dbReference type="RefSeq" id="WP_124997467.1">
    <property type="nucleotide sequence ID" value="NZ_BHYK01000002.1"/>
</dbReference>
<accession>A0A401UGN6</accession>